<evidence type="ECO:0000259" key="6">
    <source>
        <dbReference type="Pfam" id="PF12698"/>
    </source>
</evidence>
<evidence type="ECO:0000256" key="4">
    <source>
        <dbReference type="ARBA" id="ARBA00023136"/>
    </source>
</evidence>
<keyword evidence="2 5" id="KW-0812">Transmembrane</keyword>
<evidence type="ECO:0000313" key="7">
    <source>
        <dbReference type="EMBL" id="MBH1940109.1"/>
    </source>
</evidence>
<evidence type="ECO:0000256" key="3">
    <source>
        <dbReference type="ARBA" id="ARBA00022989"/>
    </source>
</evidence>
<evidence type="ECO:0000256" key="1">
    <source>
        <dbReference type="ARBA" id="ARBA00004141"/>
    </source>
</evidence>
<accession>A0A8J7H188</accession>
<feature type="transmembrane region" description="Helical" evidence="5">
    <location>
        <begin position="177"/>
        <end position="201"/>
    </location>
</feature>
<comment type="subcellular location">
    <subcellularLocation>
        <location evidence="1">Membrane</location>
        <topology evidence="1">Multi-pass membrane protein</topology>
    </subcellularLocation>
</comment>
<evidence type="ECO:0000313" key="8">
    <source>
        <dbReference type="Proteomes" id="UP000623269"/>
    </source>
</evidence>
<dbReference type="PANTHER" id="PTHR43027">
    <property type="entry name" value="DOXORUBICIN RESISTANCE ABC TRANSPORTER PERMEASE PROTEIN DRRC-RELATED"/>
    <property type="match status" value="1"/>
</dbReference>
<evidence type="ECO:0000256" key="5">
    <source>
        <dbReference type="SAM" id="Phobius"/>
    </source>
</evidence>
<dbReference type="EMBL" id="JAEAGR010000003">
    <property type="protein sequence ID" value="MBH1940109.1"/>
    <property type="molecule type" value="Genomic_DNA"/>
</dbReference>
<dbReference type="Proteomes" id="UP000623269">
    <property type="component" value="Unassembled WGS sequence"/>
</dbReference>
<keyword evidence="4 5" id="KW-0472">Membrane</keyword>
<dbReference type="InterPro" id="IPR013525">
    <property type="entry name" value="ABC2_TM"/>
</dbReference>
<dbReference type="Pfam" id="PF12698">
    <property type="entry name" value="ABC2_membrane_3"/>
    <property type="match status" value="1"/>
</dbReference>
<dbReference type="RefSeq" id="WP_197660330.1">
    <property type="nucleotide sequence ID" value="NZ_JAEAGR010000003.1"/>
</dbReference>
<dbReference type="GO" id="GO:0016020">
    <property type="term" value="C:membrane"/>
    <property type="evidence" value="ECO:0007669"/>
    <property type="project" value="UniProtKB-SubCell"/>
</dbReference>
<gene>
    <name evidence="7" type="ORF">I5677_04270</name>
</gene>
<dbReference type="GO" id="GO:0140359">
    <property type="term" value="F:ABC-type transporter activity"/>
    <property type="evidence" value="ECO:0007669"/>
    <property type="project" value="InterPro"/>
</dbReference>
<name>A0A8J7H188_9FIRM</name>
<keyword evidence="3 5" id="KW-1133">Transmembrane helix</keyword>
<dbReference type="InterPro" id="IPR052902">
    <property type="entry name" value="ABC-2_transporter"/>
</dbReference>
<feature type="transmembrane region" description="Helical" evidence="5">
    <location>
        <begin position="347"/>
        <end position="369"/>
    </location>
</feature>
<sequence>MSFSLYINRLKCHIRNKENMFWSYLFPIVLASCFFFAFNNLWTIDSFETIKIAYVSEMVETDPLKQALNEAKVSEGVSMFSITYSDKTKASTLLEEGEIEAYIVGGENPELFVKENGMNETIMKSFLDNYRSVSSTIGTILAYNPNAINEGLMQDLMQTDTFVEEQADMKKPDAMLVYFYALLAFNCIFAANWGLVEVINIQADQSTRGARVSVSPIHKMKLFLCNIAAAFTVHTGSILLLLFYMNNILKINFGDQFVLIIITCLIGSIAGIALGATVGILVRKKASVKDAILSAVIMAGGFLSGMMYADMKYIIATKLPILGFINPVNLVADTLYSLYYYDTNERFYLNMAILGLLTVLMGAVSYAGLRRKTYASI</sequence>
<evidence type="ECO:0000256" key="2">
    <source>
        <dbReference type="ARBA" id="ARBA00022692"/>
    </source>
</evidence>
<feature type="domain" description="ABC-2 type transporter transmembrane" evidence="6">
    <location>
        <begin position="20"/>
        <end position="366"/>
    </location>
</feature>
<feature type="transmembrane region" description="Helical" evidence="5">
    <location>
        <begin position="257"/>
        <end position="282"/>
    </location>
</feature>
<dbReference type="PANTHER" id="PTHR43027:SF1">
    <property type="entry name" value="DOXORUBICIN RESISTANCE ABC TRANSPORTER PERMEASE PROTEIN DRRC-RELATED"/>
    <property type="match status" value="1"/>
</dbReference>
<reference evidence="7" key="1">
    <citation type="submission" date="2020-12" db="EMBL/GenBank/DDBJ databases">
        <title>M. sibirica DSM 26468T genome.</title>
        <authorList>
            <person name="Thieme N."/>
            <person name="Rettenmaier R."/>
            <person name="Zverlov V."/>
            <person name="Liebl W."/>
        </authorList>
    </citation>
    <scope>NUCLEOTIDE SEQUENCE</scope>
    <source>
        <strain evidence="7">DSM 26468</strain>
    </source>
</reference>
<feature type="transmembrane region" description="Helical" evidence="5">
    <location>
        <begin position="291"/>
        <end position="309"/>
    </location>
</feature>
<keyword evidence="8" id="KW-1185">Reference proteome</keyword>
<protein>
    <submittedName>
        <fullName evidence="7">ABC transporter permease</fullName>
    </submittedName>
</protein>
<dbReference type="AlphaFoldDB" id="A0A8J7H188"/>
<comment type="caution">
    <text evidence="7">The sequence shown here is derived from an EMBL/GenBank/DDBJ whole genome shotgun (WGS) entry which is preliminary data.</text>
</comment>
<organism evidence="7 8">
    <name type="scientific">Mobilitalea sibirica</name>
    <dbReference type="NCBI Taxonomy" id="1462919"/>
    <lineage>
        <taxon>Bacteria</taxon>
        <taxon>Bacillati</taxon>
        <taxon>Bacillota</taxon>
        <taxon>Clostridia</taxon>
        <taxon>Lachnospirales</taxon>
        <taxon>Lachnospiraceae</taxon>
        <taxon>Mobilitalea</taxon>
    </lineage>
</organism>
<feature type="transmembrane region" description="Helical" evidence="5">
    <location>
        <begin position="222"/>
        <end position="245"/>
    </location>
</feature>
<feature type="transmembrane region" description="Helical" evidence="5">
    <location>
        <begin position="21"/>
        <end position="38"/>
    </location>
</feature>
<proteinExistence type="predicted"/>